<protein>
    <recommendedName>
        <fullName evidence="4">HTH gntR-type domain-containing protein</fullName>
    </recommendedName>
</protein>
<accession>A0A645AUZ1</accession>
<gene>
    <name evidence="5" type="ORF">SDC9_103744</name>
</gene>
<dbReference type="InterPro" id="IPR036390">
    <property type="entry name" value="WH_DNA-bd_sf"/>
</dbReference>
<dbReference type="SUPFAM" id="SSF46785">
    <property type="entry name" value="Winged helix' DNA-binding domain"/>
    <property type="match status" value="1"/>
</dbReference>
<proteinExistence type="predicted"/>
<dbReference type="GO" id="GO:0003677">
    <property type="term" value="F:DNA binding"/>
    <property type="evidence" value="ECO:0007669"/>
    <property type="project" value="UniProtKB-KW"/>
</dbReference>
<evidence type="ECO:0000256" key="2">
    <source>
        <dbReference type="ARBA" id="ARBA00023125"/>
    </source>
</evidence>
<dbReference type="GO" id="GO:0003700">
    <property type="term" value="F:DNA-binding transcription factor activity"/>
    <property type="evidence" value="ECO:0007669"/>
    <property type="project" value="InterPro"/>
</dbReference>
<keyword evidence="2" id="KW-0238">DNA-binding</keyword>
<dbReference type="InterPro" id="IPR000524">
    <property type="entry name" value="Tscrpt_reg_HTH_GntR"/>
</dbReference>
<reference evidence="5" key="1">
    <citation type="submission" date="2019-08" db="EMBL/GenBank/DDBJ databases">
        <authorList>
            <person name="Kucharzyk K."/>
            <person name="Murdoch R.W."/>
            <person name="Higgins S."/>
            <person name="Loffler F."/>
        </authorList>
    </citation>
    <scope>NUCLEOTIDE SEQUENCE</scope>
</reference>
<dbReference type="InterPro" id="IPR036388">
    <property type="entry name" value="WH-like_DNA-bd_sf"/>
</dbReference>
<evidence type="ECO:0000256" key="3">
    <source>
        <dbReference type="ARBA" id="ARBA00023163"/>
    </source>
</evidence>
<dbReference type="EMBL" id="VSSQ01016004">
    <property type="protein sequence ID" value="MPM56927.1"/>
    <property type="molecule type" value="Genomic_DNA"/>
</dbReference>
<organism evidence="5">
    <name type="scientific">bioreactor metagenome</name>
    <dbReference type="NCBI Taxonomy" id="1076179"/>
    <lineage>
        <taxon>unclassified sequences</taxon>
        <taxon>metagenomes</taxon>
        <taxon>ecological metagenomes</taxon>
    </lineage>
</organism>
<evidence type="ECO:0000256" key="1">
    <source>
        <dbReference type="ARBA" id="ARBA00023015"/>
    </source>
</evidence>
<dbReference type="Gene3D" id="1.10.10.10">
    <property type="entry name" value="Winged helix-like DNA-binding domain superfamily/Winged helix DNA-binding domain"/>
    <property type="match status" value="1"/>
</dbReference>
<dbReference type="CDD" id="cd07377">
    <property type="entry name" value="WHTH_GntR"/>
    <property type="match status" value="1"/>
</dbReference>
<keyword evidence="1" id="KW-0805">Transcription regulation</keyword>
<keyword evidence="3" id="KW-0804">Transcription</keyword>
<dbReference type="AlphaFoldDB" id="A0A645AUZ1"/>
<evidence type="ECO:0000259" key="4">
    <source>
        <dbReference type="PROSITE" id="PS50949"/>
    </source>
</evidence>
<dbReference type="PANTHER" id="PTHR38445:SF10">
    <property type="entry name" value="GNTR-FAMILY TRANSCRIPTIONAL REGULATOR"/>
    <property type="match status" value="1"/>
</dbReference>
<name>A0A645AUZ1_9ZZZZ</name>
<sequence>MEFNDHKPIYLQIADTVCDKIVSGEWNAEDRVPSVRELGMTLGVNPNTIMRSYEYLQTINVIYNKRGVGYFVDPSAKDAIINQERRIFLEEELPKILNKMKLLNISPEDIFSIKIN</sequence>
<feature type="domain" description="HTH gntR-type" evidence="4">
    <location>
        <begin position="7"/>
        <end position="75"/>
    </location>
</feature>
<dbReference type="Pfam" id="PF00392">
    <property type="entry name" value="GntR"/>
    <property type="match status" value="1"/>
</dbReference>
<comment type="caution">
    <text evidence="5">The sequence shown here is derived from an EMBL/GenBank/DDBJ whole genome shotgun (WGS) entry which is preliminary data.</text>
</comment>
<dbReference type="Gene3D" id="6.10.250.1220">
    <property type="match status" value="1"/>
</dbReference>
<dbReference type="PROSITE" id="PS50949">
    <property type="entry name" value="HTH_GNTR"/>
    <property type="match status" value="1"/>
</dbReference>
<dbReference type="PANTHER" id="PTHR38445">
    <property type="entry name" value="HTH-TYPE TRANSCRIPTIONAL REPRESSOR YTRA"/>
    <property type="match status" value="1"/>
</dbReference>
<evidence type="ECO:0000313" key="5">
    <source>
        <dbReference type="EMBL" id="MPM56927.1"/>
    </source>
</evidence>
<dbReference type="SMART" id="SM00345">
    <property type="entry name" value="HTH_GNTR"/>
    <property type="match status" value="1"/>
</dbReference>